<organism evidence="1">
    <name type="scientific">marine sediment metagenome</name>
    <dbReference type="NCBI Taxonomy" id="412755"/>
    <lineage>
        <taxon>unclassified sequences</taxon>
        <taxon>metagenomes</taxon>
        <taxon>ecological metagenomes</taxon>
    </lineage>
</organism>
<sequence>MPKWHAKIYKTMGIYELQVDADTEAEAHERLEKIVSEKEDLPALLFPDISYITVLMEERSRKVMDIVKEINEETG</sequence>
<gene>
    <name evidence="1" type="ORF">LCGC14_0759980</name>
</gene>
<proteinExistence type="predicted"/>
<accession>A0A0F9QLF6</accession>
<reference evidence="1" key="1">
    <citation type="journal article" date="2015" name="Nature">
        <title>Complex archaea that bridge the gap between prokaryotes and eukaryotes.</title>
        <authorList>
            <person name="Spang A."/>
            <person name="Saw J.H."/>
            <person name="Jorgensen S.L."/>
            <person name="Zaremba-Niedzwiedzka K."/>
            <person name="Martijn J."/>
            <person name="Lind A.E."/>
            <person name="van Eijk R."/>
            <person name="Schleper C."/>
            <person name="Guy L."/>
            <person name="Ettema T.J."/>
        </authorList>
    </citation>
    <scope>NUCLEOTIDE SEQUENCE</scope>
</reference>
<dbReference type="EMBL" id="LAZR01001870">
    <property type="protein sequence ID" value="KKN37797.1"/>
    <property type="molecule type" value="Genomic_DNA"/>
</dbReference>
<dbReference type="AlphaFoldDB" id="A0A0F9QLF6"/>
<name>A0A0F9QLF6_9ZZZZ</name>
<protein>
    <submittedName>
        <fullName evidence="1">Uncharacterized protein</fullName>
    </submittedName>
</protein>
<comment type="caution">
    <text evidence="1">The sequence shown here is derived from an EMBL/GenBank/DDBJ whole genome shotgun (WGS) entry which is preliminary data.</text>
</comment>
<evidence type="ECO:0000313" key="1">
    <source>
        <dbReference type="EMBL" id="KKN37797.1"/>
    </source>
</evidence>